<reference evidence="1 2" key="1">
    <citation type="submission" date="2019-04" db="EMBL/GenBank/DDBJ databases">
        <title>An improved genome assembly and genetic linkage map for asparagus bean, Vigna unguiculata ssp. sesquipedialis.</title>
        <authorList>
            <person name="Xia Q."/>
            <person name="Zhang R."/>
            <person name="Dong Y."/>
        </authorList>
    </citation>
    <scope>NUCLEOTIDE SEQUENCE [LARGE SCALE GENOMIC DNA]</scope>
    <source>
        <tissue evidence="1">Leaf</tissue>
    </source>
</reference>
<protein>
    <submittedName>
        <fullName evidence="1">Uncharacterized protein</fullName>
    </submittedName>
</protein>
<accession>A0A4D6L838</accession>
<dbReference type="EMBL" id="CP039346">
    <property type="protein sequence ID" value="QCD84640.1"/>
    <property type="molecule type" value="Genomic_DNA"/>
</dbReference>
<proteinExistence type="predicted"/>
<name>A0A4D6L838_VIGUN</name>
<organism evidence="1 2">
    <name type="scientific">Vigna unguiculata</name>
    <name type="common">Cowpea</name>
    <dbReference type="NCBI Taxonomy" id="3917"/>
    <lineage>
        <taxon>Eukaryota</taxon>
        <taxon>Viridiplantae</taxon>
        <taxon>Streptophyta</taxon>
        <taxon>Embryophyta</taxon>
        <taxon>Tracheophyta</taxon>
        <taxon>Spermatophyta</taxon>
        <taxon>Magnoliopsida</taxon>
        <taxon>eudicotyledons</taxon>
        <taxon>Gunneridae</taxon>
        <taxon>Pentapetalae</taxon>
        <taxon>rosids</taxon>
        <taxon>fabids</taxon>
        <taxon>Fabales</taxon>
        <taxon>Fabaceae</taxon>
        <taxon>Papilionoideae</taxon>
        <taxon>50 kb inversion clade</taxon>
        <taxon>NPAAA clade</taxon>
        <taxon>indigoferoid/millettioid clade</taxon>
        <taxon>Phaseoleae</taxon>
        <taxon>Vigna</taxon>
    </lineage>
</organism>
<dbReference type="AlphaFoldDB" id="A0A4D6L838"/>
<evidence type="ECO:0000313" key="2">
    <source>
        <dbReference type="Proteomes" id="UP000501690"/>
    </source>
</evidence>
<evidence type="ECO:0000313" key="1">
    <source>
        <dbReference type="EMBL" id="QCD84640.1"/>
    </source>
</evidence>
<dbReference type="Proteomes" id="UP000501690">
    <property type="component" value="Linkage Group LG2"/>
</dbReference>
<keyword evidence="2" id="KW-1185">Reference proteome</keyword>
<sequence length="81" mass="9507">MMQLLMKKEGIEYMGNVVMARHFFRARIKPPLGELEFKDLVEGVEVAELGAKNLRLRICSRKWRNKASRTASEWRELARIC</sequence>
<gene>
    <name evidence="1" type="ORF">DEO72_LG2g4995</name>
</gene>